<dbReference type="RefSeq" id="WP_161041113.1">
    <property type="nucleotide sequence ID" value="NZ_WWCM01000024.1"/>
</dbReference>
<keyword evidence="1" id="KW-0732">Signal</keyword>
<evidence type="ECO:0000313" key="2">
    <source>
        <dbReference type="EMBL" id="MYM41849.1"/>
    </source>
</evidence>
<keyword evidence="3" id="KW-1185">Reference proteome</keyword>
<organism evidence="2 3">
    <name type="scientific">Duganella qianjiadongensis</name>
    <dbReference type="NCBI Taxonomy" id="2692176"/>
    <lineage>
        <taxon>Bacteria</taxon>
        <taxon>Pseudomonadati</taxon>
        <taxon>Pseudomonadota</taxon>
        <taxon>Betaproteobacteria</taxon>
        <taxon>Burkholderiales</taxon>
        <taxon>Oxalobacteraceae</taxon>
        <taxon>Telluria group</taxon>
        <taxon>Duganella</taxon>
    </lineage>
</organism>
<comment type="caution">
    <text evidence="2">The sequence shown here is derived from an EMBL/GenBank/DDBJ whole genome shotgun (WGS) entry which is preliminary data.</text>
</comment>
<name>A0ABW9VQK9_9BURK</name>
<sequence length="341" mass="37948">MKRSLLALAILSAVGGQAVASNEISASVLAQSEFHQATRNNPLSLADSHRFFQQGELRWQLDSPWEQTLRGNLSAHHEQDGSSALQVNELAVESPLAGGFLTAGKKIMSWDVGYAFRPLDVVQQEDRRALNPITLQGIPLLAQEAFDEDHALTMVLANPGHGKAAQPRDDEALAARLYRHRGERDEYAVFRLSQRNGLEAGASFSHVLDEGTELHASMLWQQKHDEWRQQRWVEAGRGGKALAGFTWTTERQFSVIGEAWLDRSATAQQQRNVFVRAAQNWDTFDLSADILWQPQSQSKVSTISASWKSGPWLLAASLRQYNGMAGLLTHRLAIASLQRSF</sequence>
<feature type="signal peptide" evidence="1">
    <location>
        <begin position="1"/>
        <end position="20"/>
    </location>
</feature>
<evidence type="ECO:0000313" key="3">
    <source>
        <dbReference type="Proteomes" id="UP000478090"/>
    </source>
</evidence>
<reference evidence="2 3" key="1">
    <citation type="submission" date="2019-12" db="EMBL/GenBank/DDBJ databases">
        <title>Novel species isolated from a subtropical stream in China.</title>
        <authorList>
            <person name="Lu H."/>
        </authorList>
    </citation>
    <scope>NUCLEOTIDE SEQUENCE [LARGE SCALE GENOMIC DNA]</scope>
    <source>
        <strain evidence="2 3">CY13W</strain>
    </source>
</reference>
<dbReference type="EMBL" id="WWCM01000024">
    <property type="protein sequence ID" value="MYM41849.1"/>
    <property type="molecule type" value="Genomic_DNA"/>
</dbReference>
<protein>
    <submittedName>
        <fullName evidence="2">Uncharacterized protein</fullName>
    </submittedName>
</protein>
<dbReference type="Proteomes" id="UP000478090">
    <property type="component" value="Unassembled WGS sequence"/>
</dbReference>
<proteinExistence type="predicted"/>
<accession>A0ABW9VQK9</accession>
<gene>
    <name evidence="2" type="ORF">GTP27_21320</name>
</gene>
<feature type="chain" id="PRO_5047071661" evidence="1">
    <location>
        <begin position="21"/>
        <end position="341"/>
    </location>
</feature>
<evidence type="ECO:0000256" key="1">
    <source>
        <dbReference type="SAM" id="SignalP"/>
    </source>
</evidence>